<accession>A0A3E2H0G4</accession>
<dbReference type="STRING" id="5539.A0A3E2H0G4"/>
<organism evidence="5 6">
    <name type="scientific">Scytalidium lignicola</name>
    <name type="common">Hyphomycete</name>
    <dbReference type="NCBI Taxonomy" id="5539"/>
    <lineage>
        <taxon>Eukaryota</taxon>
        <taxon>Fungi</taxon>
        <taxon>Dikarya</taxon>
        <taxon>Ascomycota</taxon>
        <taxon>Pezizomycotina</taxon>
        <taxon>Leotiomycetes</taxon>
        <taxon>Leotiomycetes incertae sedis</taxon>
        <taxon>Scytalidium</taxon>
    </lineage>
</organism>
<gene>
    <name evidence="5" type="ORF">B7463_g9450</name>
</gene>
<dbReference type="PANTHER" id="PTHR14084">
    <property type="entry name" value="KYNURENINASE"/>
    <property type="match status" value="1"/>
</dbReference>
<feature type="non-terminal residue" evidence="5">
    <location>
        <position position="508"/>
    </location>
</feature>
<dbReference type="GO" id="GO:0030429">
    <property type="term" value="F:kynureninase activity"/>
    <property type="evidence" value="ECO:0007669"/>
    <property type="project" value="InterPro"/>
</dbReference>
<dbReference type="PANTHER" id="PTHR14084:SF0">
    <property type="entry name" value="KYNURENINASE"/>
    <property type="match status" value="1"/>
</dbReference>
<evidence type="ECO:0000313" key="5">
    <source>
        <dbReference type="EMBL" id="RFU26900.1"/>
    </source>
</evidence>
<dbReference type="InterPro" id="IPR015422">
    <property type="entry name" value="PyrdxlP-dep_Trfase_small"/>
</dbReference>
<dbReference type="EMBL" id="NCSJ02000234">
    <property type="protein sequence ID" value="RFU26900.1"/>
    <property type="molecule type" value="Genomic_DNA"/>
</dbReference>
<dbReference type="OMA" id="LPGWNSH"/>
<dbReference type="FunFam" id="3.40.640.10:FF:000031">
    <property type="entry name" value="Kynureninase"/>
    <property type="match status" value="1"/>
</dbReference>
<feature type="non-terminal residue" evidence="5">
    <location>
        <position position="1"/>
    </location>
</feature>
<keyword evidence="6" id="KW-1185">Reference proteome</keyword>
<dbReference type="HAMAP" id="MF_01970">
    <property type="entry name" value="Kynureninase"/>
    <property type="match status" value="1"/>
</dbReference>
<dbReference type="GO" id="GO:0030170">
    <property type="term" value="F:pyridoxal phosphate binding"/>
    <property type="evidence" value="ECO:0007669"/>
    <property type="project" value="InterPro"/>
</dbReference>
<dbReference type="GO" id="GO:0043420">
    <property type="term" value="P:anthranilate metabolic process"/>
    <property type="evidence" value="ECO:0007669"/>
    <property type="project" value="TreeGrafter"/>
</dbReference>
<dbReference type="Gene3D" id="3.90.1150.10">
    <property type="entry name" value="Aspartate Aminotransferase, domain 1"/>
    <property type="match status" value="1"/>
</dbReference>
<protein>
    <recommendedName>
        <fullName evidence="4">Abnormal fluorescence under UV illumination</fullName>
    </recommendedName>
</protein>
<reference evidence="5 6" key="1">
    <citation type="submission" date="2018-05" db="EMBL/GenBank/DDBJ databases">
        <title>Draft genome sequence of Scytalidium lignicola DSM 105466, a ubiquitous saprotrophic fungus.</title>
        <authorList>
            <person name="Buettner E."/>
            <person name="Gebauer A.M."/>
            <person name="Hofrichter M."/>
            <person name="Liers C."/>
            <person name="Kellner H."/>
        </authorList>
    </citation>
    <scope>NUCLEOTIDE SEQUENCE [LARGE SCALE GENOMIC DNA]</scope>
    <source>
        <strain evidence="5 6">DSM 105466</strain>
    </source>
</reference>
<keyword evidence="1" id="KW-0662">Pyridine nucleotide biosynthesis</keyword>
<comment type="caution">
    <text evidence="5">The sequence shown here is derived from an EMBL/GenBank/DDBJ whole genome shotgun (WGS) entry which is preliminary data.</text>
</comment>
<dbReference type="Proteomes" id="UP000258309">
    <property type="component" value="Unassembled WGS sequence"/>
</dbReference>
<evidence type="ECO:0000256" key="4">
    <source>
        <dbReference type="ARBA" id="ARBA00083597"/>
    </source>
</evidence>
<dbReference type="PIRSF" id="PIRSF038800">
    <property type="entry name" value="KYNU"/>
    <property type="match status" value="1"/>
</dbReference>
<keyword evidence="2" id="KW-0378">Hydrolase</keyword>
<evidence type="ECO:0000256" key="1">
    <source>
        <dbReference type="ARBA" id="ARBA00022642"/>
    </source>
</evidence>
<evidence type="ECO:0000256" key="2">
    <source>
        <dbReference type="ARBA" id="ARBA00022801"/>
    </source>
</evidence>
<dbReference type="InterPro" id="IPR000653">
    <property type="entry name" value="DegT/StrS_aminotransferase"/>
</dbReference>
<dbReference type="NCBIfam" id="TIGR01814">
    <property type="entry name" value="kynureninase"/>
    <property type="match status" value="1"/>
</dbReference>
<dbReference type="GO" id="GO:0009435">
    <property type="term" value="P:NAD+ biosynthetic process"/>
    <property type="evidence" value="ECO:0007669"/>
    <property type="project" value="InterPro"/>
</dbReference>
<evidence type="ECO:0000313" key="6">
    <source>
        <dbReference type="Proteomes" id="UP000258309"/>
    </source>
</evidence>
<dbReference type="Gene3D" id="3.40.640.10">
    <property type="entry name" value="Type I PLP-dependent aspartate aminotransferase-like (Major domain)"/>
    <property type="match status" value="1"/>
</dbReference>
<sequence>MASSSAAVAGPDSQHVFCRDYAARLDGQDPLGGLRSQFRIPSKSDIAAKSFSSLRDTALQSLHLESNDSYSSSSPSSSNDPCTYLCGNSLGLQPSVTALRIRQYLTTWSTQGVFGHFKPLENSPLPIWLDVDASAAESIAPIVGASPSEVAVMQTLTANLHLLMCAFYKPNIQGRHKIIIESKAFPSDHYAVESQILHHGLSPSTSMVTIEPPSWDEPVISTDHIISVIEEHASTTAVLLLPGIQYYTGQLLDIPTITAAARKAGIFVIWDLAHAAGNVPLQLHDWDVDAAAWCSYKYLNAGPGAIGGFFVHERNSQVSSATQQSGGRGESFVNRLSGWWGSDKSIRFAMDTSFVPMPGAAGFQLSNPSVLDITSLNGSLEMFKQAGGMASLREKSLKLTGYLETLLMEHLYSSHPHFTIITPSDPSQRGAQLSLKLEAGLLDVVMNELEKRALVVDERRPDVVRVAPAPLYNSFQDVFEFVTGFGEALEVAVKAKRVEGTKQLEATT</sequence>
<dbReference type="GO" id="GO:0005737">
    <property type="term" value="C:cytoplasm"/>
    <property type="evidence" value="ECO:0007669"/>
    <property type="project" value="InterPro"/>
</dbReference>
<proteinExistence type="inferred from homology"/>
<dbReference type="AlphaFoldDB" id="A0A3E2H0G4"/>
<name>A0A3E2H0G4_SCYLI</name>
<dbReference type="OrthoDB" id="5978656at2759"/>
<dbReference type="Pfam" id="PF01041">
    <property type="entry name" value="DegT_DnrJ_EryC1"/>
    <property type="match status" value="1"/>
</dbReference>
<dbReference type="Pfam" id="PF22580">
    <property type="entry name" value="KYNU_C"/>
    <property type="match status" value="1"/>
</dbReference>
<dbReference type="GO" id="GO:0019441">
    <property type="term" value="P:L-tryptophan catabolic process to kynurenine"/>
    <property type="evidence" value="ECO:0007669"/>
    <property type="project" value="TreeGrafter"/>
</dbReference>
<dbReference type="InterPro" id="IPR015421">
    <property type="entry name" value="PyrdxlP-dep_Trfase_major"/>
</dbReference>
<keyword evidence="3" id="KW-0663">Pyridoxal phosphate</keyword>
<dbReference type="SUPFAM" id="SSF53383">
    <property type="entry name" value="PLP-dependent transferases"/>
    <property type="match status" value="1"/>
</dbReference>
<dbReference type="InterPro" id="IPR010111">
    <property type="entry name" value="Kynureninase"/>
</dbReference>
<dbReference type="InterPro" id="IPR015424">
    <property type="entry name" value="PyrdxlP-dep_Trfase"/>
</dbReference>
<evidence type="ECO:0000256" key="3">
    <source>
        <dbReference type="ARBA" id="ARBA00022898"/>
    </source>
</evidence>